<gene>
    <name evidence="1" type="ORF">QBC41DRAFT_45955</name>
</gene>
<dbReference type="InterPro" id="IPR043131">
    <property type="entry name" value="BCAT-like_N"/>
</dbReference>
<dbReference type="InterPro" id="IPR001544">
    <property type="entry name" value="Aminotrans_IV"/>
</dbReference>
<evidence type="ECO:0000313" key="2">
    <source>
        <dbReference type="Proteomes" id="UP001174997"/>
    </source>
</evidence>
<dbReference type="SUPFAM" id="SSF56752">
    <property type="entry name" value="D-aminoacid aminotransferase-like PLP-dependent enzymes"/>
    <property type="match status" value="1"/>
</dbReference>
<dbReference type="Pfam" id="PF01063">
    <property type="entry name" value="Aminotran_4"/>
    <property type="match status" value="1"/>
</dbReference>
<sequence length="270" mass="30299">MSSPDFQIFTSLRYDPALLQVHSSPDFAHASWNHGHSSPLYMLDFHRDRLLRAAHHWKWDSAINVLAGDAGLQLLADTITAHLAEKDRPARVRVDIFRDGKLTVMAAPTPPVPLTRLFPTTLDPPALDSYSGTVFEVVVDTTHNVNPSEFTHYKTSQRQVYDQARQQAGITAPTIPREVLIVDSKDKSVMEGSISTPYFCRGGRWVTPFVNKETDIEWRGGQDGTTRRWALERGLAVEEVVMTQSLVDGEECWLSTGVRGFIFGRVKLNP</sequence>
<keyword evidence="1" id="KW-0032">Aminotransferase</keyword>
<dbReference type="InterPro" id="IPR036038">
    <property type="entry name" value="Aminotransferase-like"/>
</dbReference>
<dbReference type="InterPro" id="IPR043132">
    <property type="entry name" value="BCAT-like_C"/>
</dbReference>
<reference evidence="1" key="1">
    <citation type="submission" date="2023-06" db="EMBL/GenBank/DDBJ databases">
        <title>Genome-scale phylogeny and comparative genomics of the fungal order Sordariales.</title>
        <authorList>
            <consortium name="Lawrence Berkeley National Laboratory"/>
            <person name="Hensen N."/>
            <person name="Bonometti L."/>
            <person name="Westerberg I."/>
            <person name="Brannstrom I.O."/>
            <person name="Guillou S."/>
            <person name="Cros-Aarteil S."/>
            <person name="Calhoun S."/>
            <person name="Haridas S."/>
            <person name="Kuo A."/>
            <person name="Mondo S."/>
            <person name="Pangilinan J."/>
            <person name="Riley R."/>
            <person name="Labutti K."/>
            <person name="Andreopoulos B."/>
            <person name="Lipzen A."/>
            <person name="Chen C."/>
            <person name="Yanf M."/>
            <person name="Daum C."/>
            <person name="Ng V."/>
            <person name="Clum A."/>
            <person name="Steindorff A."/>
            <person name="Ohm R."/>
            <person name="Martin F."/>
            <person name="Silar P."/>
            <person name="Natvig D."/>
            <person name="Lalanne C."/>
            <person name="Gautier V."/>
            <person name="Ament-Velasquez S.L."/>
            <person name="Kruys A."/>
            <person name="Hutchinson M.I."/>
            <person name="Powell A.J."/>
            <person name="Barry K."/>
            <person name="Miller A.N."/>
            <person name="Grigoriev I.V."/>
            <person name="Debuchy R."/>
            <person name="Gladieux P."/>
            <person name="Thoren M.H."/>
            <person name="Johannesson H."/>
        </authorList>
    </citation>
    <scope>NUCLEOTIDE SEQUENCE</scope>
    <source>
        <strain evidence="1">CBS 307.81</strain>
    </source>
</reference>
<evidence type="ECO:0000313" key="1">
    <source>
        <dbReference type="EMBL" id="KAK0671789.1"/>
    </source>
</evidence>
<dbReference type="Gene3D" id="3.30.470.10">
    <property type="match status" value="1"/>
</dbReference>
<dbReference type="GO" id="GO:0008483">
    <property type="term" value="F:transaminase activity"/>
    <property type="evidence" value="ECO:0007669"/>
    <property type="project" value="UniProtKB-KW"/>
</dbReference>
<dbReference type="EMBL" id="JAULSY010000018">
    <property type="protein sequence ID" value="KAK0671789.1"/>
    <property type="molecule type" value="Genomic_DNA"/>
</dbReference>
<keyword evidence="2" id="KW-1185">Reference proteome</keyword>
<proteinExistence type="predicted"/>
<organism evidence="1 2">
    <name type="scientific">Cercophora samala</name>
    <dbReference type="NCBI Taxonomy" id="330535"/>
    <lineage>
        <taxon>Eukaryota</taxon>
        <taxon>Fungi</taxon>
        <taxon>Dikarya</taxon>
        <taxon>Ascomycota</taxon>
        <taxon>Pezizomycotina</taxon>
        <taxon>Sordariomycetes</taxon>
        <taxon>Sordariomycetidae</taxon>
        <taxon>Sordariales</taxon>
        <taxon>Lasiosphaeriaceae</taxon>
        <taxon>Cercophora</taxon>
    </lineage>
</organism>
<dbReference type="Gene3D" id="3.20.10.10">
    <property type="entry name" value="D-amino Acid Aminotransferase, subunit A, domain 2"/>
    <property type="match status" value="1"/>
</dbReference>
<dbReference type="Proteomes" id="UP001174997">
    <property type="component" value="Unassembled WGS sequence"/>
</dbReference>
<dbReference type="AlphaFoldDB" id="A0AA39ZIS6"/>
<keyword evidence="1" id="KW-0808">Transferase</keyword>
<comment type="caution">
    <text evidence="1">The sequence shown here is derived from an EMBL/GenBank/DDBJ whole genome shotgun (WGS) entry which is preliminary data.</text>
</comment>
<accession>A0AA39ZIS6</accession>
<protein>
    <submittedName>
        <fullName evidence="1">Aminotransferase</fullName>
    </submittedName>
</protein>
<name>A0AA39ZIS6_9PEZI</name>